<dbReference type="Proteomes" id="UP000077315">
    <property type="component" value="Unassembled WGS sequence"/>
</dbReference>
<dbReference type="InParanoid" id="A0A167M795"/>
<accession>A0A167M795</accession>
<gene>
    <name evidence="1" type="ORF">PHYBLDRAFT_68709</name>
</gene>
<dbReference type="AlphaFoldDB" id="A0A167M795"/>
<protein>
    <submittedName>
        <fullName evidence="1">Uncharacterized protein</fullName>
    </submittedName>
</protein>
<evidence type="ECO:0000313" key="1">
    <source>
        <dbReference type="EMBL" id="OAD72014.1"/>
    </source>
</evidence>
<name>A0A167M795_PHYB8</name>
<dbReference type="RefSeq" id="XP_018290054.1">
    <property type="nucleotide sequence ID" value="XM_018441998.1"/>
</dbReference>
<evidence type="ECO:0000313" key="2">
    <source>
        <dbReference type="Proteomes" id="UP000077315"/>
    </source>
</evidence>
<dbReference type="EMBL" id="KV440984">
    <property type="protein sequence ID" value="OAD72014.1"/>
    <property type="molecule type" value="Genomic_DNA"/>
</dbReference>
<dbReference type="GeneID" id="29002904"/>
<organism evidence="1 2">
    <name type="scientific">Phycomyces blakesleeanus (strain ATCC 8743b / DSM 1359 / FGSC 10004 / NBRC 33097 / NRRL 1555)</name>
    <dbReference type="NCBI Taxonomy" id="763407"/>
    <lineage>
        <taxon>Eukaryota</taxon>
        <taxon>Fungi</taxon>
        <taxon>Fungi incertae sedis</taxon>
        <taxon>Mucoromycota</taxon>
        <taxon>Mucoromycotina</taxon>
        <taxon>Mucoromycetes</taxon>
        <taxon>Mucorales</taxon>
        <taxon>Phycomycetaceae</taxon>
        <taxon>Phycomyces</taxon>
    </lineage>
</organism>
<sequence>MSTNIFGAQVELKESSSFIGRVQAKDFSRQKELEQSVKENNEFRRDFWRSSVVNRELASTFLPSARFCQRVIRPKYNSMAECWHVASYEVVPCGGSSYIAEKAMKYTKISVICRD</sequence>
<reference evidence="2" key="1">
    <citation type="submission" date="2015-06" db="EMBL/GenBank/DDBJ databases">
        <title>Expansion of signal transduction pathways in fungi by whole-genome duplication.</title>
        <authorList>
            <consortium name="DOE Joint Genome Institute"/>
            <person name="Corrochano L.M."/>
            <person name="Kuo A."/>
            <person name="Marcet-Houben M."/>
            <person name="Polaino S."/>
            <person name="Salamov A."/>
            <person name="Villalobos J.M."/>
            <person name="Alvarez M.I."/>
            <person name="Avalos J."/>
            <person name="Benito E.P."/>
            <person name="Benoit I."/>
            <person name="Burger G."/>
            <person name="Camino L.P."/>
            <person name="Canovas D."/>
            <person name="Cerda-Olmedo E."/>
            <person name="Cheng J.-F."/>
            <person name="Dominguez A."/>
            <person name="Elias M."/>
            <person name="Eslava A.P."/>
            <person name="Glaser F."/>
            <person name="Grimwood J."/>
            <person name="Gutierrez G."/>
            <person name="Heitman J."/>
            <person name="Henrissat B."/>
            <person name="Iturriaga E.A."/>
            <person name="Lang B.F."/>
            <person name="Lavin J.L."/>
            <person name="Lee S."/>
            <person name="Li W."/>
            <person name="Lindquist E."/>
            <person name="Lopez-Garcia S."/>
            <person name="Luque E.M."/>
            <person name="Marcos A.T."/>
            <person name="Martin J."/>
            <person name="McCluskey K."/>
            <person name="Medina H.R."/>
            <person name="Miralles-Duran A."/>
            <person name="Miyazaki A."/>
            <person name="Munoz-Torres E."/>
            <person name="Oguiza J.A."/>
            <person name="Ohm R."/>
            <person name="Olmedo M."/>
            <person name="Orejas M."/>
            <person name="Ortiz-Castellanos L."/>
            <person name="Pisabarro A.G."/>
            <person name="Rodriguez-Romero J."/>
            <person name="Ruiz-Herrera J."/>
            <person name="Ruiz-Vazquez R."/>
            <person name="Sanz C."/>
            <person name="Schackwitz W."/>
            <person name="Schmutz J."/>
            <person name="Shahriari M."/>
            <person name="Shelest E."/>
            <person name="Silva-Franco F."/>
            <person name="Soanes D."/>
            <person name="Syed K."/>
            <person name="Tagua V.G."/>
            <person name="Talbot N.J."/>
            <person name="Thon M."/>
            <person name="De vries R.P."/>
            <person name="Wiebenga A."/>
            <person name="Yadav J.S."/>
            <person name="Braun E.L."/>
            <person name="Baker S."/>
            <person name="Garre V."/>
            <person name="Horwitz B."/>
            <person name="Torres-Martinez S."/>
            <person name="Idnurm A."/>
            <person name="Herrera-Estrella A."/>
            <person name="Gabaldon T."/>
            <person name="Grigoriev I.V."/>
        </authorList>
    </citation>
    <scope>NUCLEOTIDE SEQUENCE [LARGE SCALE GENOMIC DNA]</scope>
    <source>
        <strain evidence="2">NRRL 1555(-)</strain>
    </source>
</reference>
<keyword evidence="2" id="KW-1185">Reference proteome</keyword>
<dbReference type="VEuPathDB" id="FungiDB:PHYBLDRAFT_68709"/>
<proteinExistence type="predicted"/>